<keyword evidence="1" id="KW-0732">Signal</keyword>
<dbReference type="InterPro" id="IPR011051">
    <property type="entry name" value="RmlC_Cupin_sf"/>
</dbReference>
<dbReference type="OrthoDB" id="541890at2"/>
<dbReference type="Proteomes" id="UP000030512">
    <property type="component" value="Chromosome"/>
</dbReference>
<protein>
    <submittedName>
        <fullName evidence="3">Cupin</fullName>
    </submittedName>
</protein>
<feature type="chain" id="PRO_5007302133" evidence="1">
    <location>
        <begin position="27"/>
        <end position="132"/>
    </location>
</feature>
<evidence type="ECO:0000259" key="2">
    <source>
        <dbReference type="Pfam" id="PF07883"/>
    </source>
</evidence>
<evidence type="ECO:0000313" key="4">
    <source>
        <dbReference type="Proteomes" id="UP000030512"/>
    </source>
</evidence>
<accession>A0A140E4V1</accession>
<name>A0A140E4V1_9GAMM</name>
<dbReference type="InterPro" id="IPR013096">
    <property type="entry name" value="Cupin_2"/>
</dbReference>
<evidence type="ECO:0000313" key="3">
    <source>
        <dbReference type="EMBL" id="AMK75425.1"/>
    </source>
</evidence>
<feature type="signal peptide" evidence="1">
    <location>
        <begin position="1"/>
        <end position="26"/>
    </location>
</feature>
<proteinExistence type="predicted"/>
<dbReference type="InterPro" id="IPR014710">
    <property type="entry name" value="RmlC-like_jellyroll"/>
</dbReference>
<evidence type="ECO:0000256" key="1">
    <source>
        <dbReference type="SAM" id="SignalP"/>
    </source>
</evidence>
<dbReference type="EMBL" id="CP014476">
    <property type="protein sequence ID" value="AMK75425.1"/>
    <property type="molecule type" value="Genomic_DNA"/>
</dbReference>
<reference evidence="3 4" key="1">
    <citation type="journal article" date="2015" name="Environ. Microbiol.">
        <title>Methane oxidation coupled to nitrate reduction under hypoxia by the Gammaproteobacterium Methylomonas denitrificans, sp. nov. type strain FJG1.</title>
        <authorList>
            <person name="Kits K.D."/>
            <person name="Klotz M.G."/>
            <person name="Stein L.Y."/>
        </authorList>
    </citation>
    <scope>NUCLEOTIDE SEQUENCE [LARGE SCALE GENOMIC DNA]</scope>
    <source>
        <strain evidence="3 4">FJG1</strain>
    </source>
</reference>
<feature type="domain" description="Cupin type-2" evidence="2">
    <location>
        <begin position="56"/>
        <end position="120"/>
    </location>
</feature>
<organism evidence="3 4">
    <name type="scientific">Methylomonas denitrificans</name>
    <dbReference type="NCBI Taxonomy" id="1538553"/>
    <lineage>
        <taxon>Bacteria</taxon>
        <taxon>Pseudomonadati</taxon>
        <taxon>Pseudomonadota</taxon>
        <taxon>Gammaproteobacteria</taxon>
        <taxon>Methylococcales</taxon>
        <taxon>Methylococcaceae</taxon>
        <taxon>Methylomonas</taxon>
    </lineage>
</organism>
<dbReference type="STRING" id="1538553.JT25_002790"/>
<keyword evidence="4" id="KW-1185">Reference proteome</keyword>
<dbReference type="SUPFAM" id="SSF51182">
    <property type="entry name" value="RmlC-like cupins"/>
    <property type="match status" value="1"/>
</dbReference>
<dbReference type="KEGG" id="mdn:JT25_002790"/>
<dbReference type="RefSeq" id="WP_062329793.1">
    <property type="nucleotide sequence ID" value="NZ_CP014476.1"/>
</dbReference>
<dbReference type="AlphaFoldDB" id="A0A140E4V1"/>
<dbReference type="Pfam" id="PF07883">
    <property type="entry name" value="Cupin_2"/>
    <property type="match status" value="1"/>
</dbReference>
<dbReference type="Gene3D" id="2.60.120.10">
    <property type="entry name" value="Jelly Rolls"/>
    <property type="match status" value="1"/>
</dbReference>
<gene>
    <name evidence="3" type="ORF">JT25_002790</name>
</gene>
<sequence length="132" mass="14374">MKYLGRIFYLAAALGLFLATSLAANAEQSSAKFTRELLLKKHVTLAAKEVDTNVIRVRFPKGYKTPLHTHEGPGPRYVLKGKLKVEDGGQSNVFGPGNVFWETGAEMTVENVGKGEAEIIIFEMAPAKTAAH</sequence>